<name>A0A5C6RHA6_9BACT</name>
<reference evidence="1 2" key="1">
    <citation type="submission" date="2019-08" db="EMBL/GenBank/DDBJ databases">
        <title>Genome of Phaeodactylibacter luteus.</title>
        <authorList>
            <person name="Bowman J.P."/>
        </authorList>
    </citation>
    <scope>NUCLEOTIDE SEQUENCE [LARGE SCALE GENOMIC DNA]</scope>
    <source>
        <strain evidence="1 2">KCTC 42180</strain>
    </source>
</reference>
<dbReference type="EMBL" id="VOOR01000093">
    <property type="protein sequence ID" value="TXB59441.1"/>
    <property type="molecule type" value="Genomic_DNA"/>
</dbReference>
<sequence length="86" mass="9833">MEGEDRGFGDSKVLPSIERDTKLPAVLEVSLDYLVGDTTILLKDKKMLYRLEVLQKVNPVHKDRILYMLDLMLKDAQSNSLQEKLA</sequence>
<gene>
    <name evidence="1" type="ORF">FRY97_21165</name>
</gene>
<dbReference type="Proteomes" id="UP000321580">
    <property type="component" value="Unassembled WGS sequence"/>
</dbReference>
<accession>A0A5C6RHA6</accession>
<evidence type="ECO:0000313" key="1">
    <source>
        <dbReference type="EMBL" id="TXB59441.1"/>
    </source>
</evidence>
<dbReference type="OrthoDB" id="881869at2"/>
<dbReference type="RefSeq" id="WP_147169625.1">
    <property type="nucleotide sequence ID" value="NZ_VOOR01000093.1"/>
</dbReference>
<keyword evidence="2" id="KW-1185">Reference proteome</keyword>
<dbReference type="AlphaFoldDB" id="A0A5C6RHA6"/>
<comment type="caution">
    <text evidence="1">The sequence shown here is derived from an EMBL/GenBank/DDBJ whole genome shotgun (WGS) entry which is preliminary data.</text>
</comment>
<proteinExistence type="predicted"/>
<evidence type="ECO:0000313" key="2">
    <source>
        <dbReference type="Proteomes" id="UP000321580"/>
    </source>
</evidence>
<organism evidence="1 2">
    <name type="scientific">Phaeodactylibacter luteus</name>
    <dbReference type="NCBI Taxonomy" id="1564516"/>
    <lineage>
        <taxon>Bacteria</taxon>
        <taxon>Pseudomonadati</taxon>
        <taxon>Bacteroidota</taxon>
        <taxon>Saprospiria</taxon>
        <taxon>Saprospirales</taxon>
        <taxon>Haliscomenobacteraceae</taxon>
        <taxon>Phaeodactylibacter</taxon>
    </lineage>
</organism>
<protein>
    <submittedName>
        <fullName evidence="1">Uncharacterized protein</fullName>
    </submittedName>
</protein>